<dbReference type="GO" id="GO:0005524">
    <property type="term" value="F:ATP binding"/>
    <property type="evidence" value="ECO:0007669"/>
    <property type="project" value="UniProtKB-KW"/>
</dbReference>
<dbReference type="InterPro" id="IPR050628">
    <property type="entry name" value="SNF2_RAD54_helicase_TF"/>
</dbReference>
<protein>
    <recommendedName>
        <fullName evidence="5">Helicase ATP-binding domain-containing protein</fullName>
    </recommendedName>
</protein>
<feature type="region of interest" description="Disordered" evidence="4">
    <location>
        <begin position="135"/>
        <end position="154"/>
    </location>
</feature>
<dbReference type="Pfam" id="PF00176">
    <property type="entry name" value="SNF2-rel_dom"/>
    <property type="match status" value="1"/>
</dbReference>
<name>A0AAE0CAL5_9CHLO</name>
<dbReference type="GO" id="GO:0006281">
    <property type="term" value="P:DNA repair"/>
    <property type="evidence" value="ECO:0007669"/>
    <property type="project" value="TreeGrafter"/>
</dbReference>
<dbReference type="CDD" id="cd18008">
    <property type="entry name" value="DEXDc_SHPRH-like"/>
    <property type="match status" value="1"/>
</dbReference>
<evidence type="ECO:0000256" key="4">
    <source>
        <dbReference type="SAM" id="MobiDB-lite"/>
    </source>
</evidence>
<dbReference type="PANTHER" id="PTHR45626:SF16">
    <property type="entry name" value="ATP-DEPENDENT HELICASE ULS1"/>
    <property type="match status" value="1"/>
</dbReference>
<dbReference type="PROSITE" id="PS51192">
    <property type="entry name" value="HELICASE_ATP_BIND_1"/>
    <property type="match status" value="1"/>
</dbReference>
<evidence type="ECO:0000256" key="1">
    <source>
        <dbReference type="ARBA" id="ARBA00022741"/>
    </source>
</evidence>
<dbReference type="SUPFAM" id="SSF52540">
    <property type="entry name" value="P-loop containing nucleoside triphosphate hydrolases"/>
    <property type="match status" value="1"/>
</dbReference>
<dbReference type="InterPro" id="IPR014001">
    <property type="entry name" value="Helicase_ATP-bd"/>
</dbReference>
<gene>
    <name evidence="6" type="ORF">CYMTET_40060</name>
</gene>
<keyword evidence="2" id="KW-0378">Hydrolase</keyword>
<evidence type="ECO:0000313" key="6">
    <source>
        <dbReference type="EMBL" id="KAK3250565.1"/>
    </source>
</evidence>
<dbReference type="Gene3D" id="3.40.50.10810">
    <property type="entry name" value="Tandem AAA-ATPase domain"/>
    <property type="match status" value="2"/>
</dbReference>
<dbReference type="Proteomes" id="UP001190700">
    <property type="component" value="Unassembled WGS sequence"/>
</dbReference>
<evidence type="ECO:0000256" key="3">
    <source>
        <dbReference type="ARBA" id="ARBA00022840"/>
    </source>
</evidence>
<keyword evidence="7" id="KW-1185">Reference proteome</keyword>
<feature type="region of interest" description="Disordered" evidence="4">
    <location>
        <begin position="52"/>
        <end position="75"/>
    </location>
</feature>
<evidence type="ECO:0000259" key="5">
    <source>
        <dbReference type="PROSITE" id="PS51192"/>
    </source>
</evidence>
<dbReference type="AlphaFoldDB" id="A0AAE0CAL5"/>
<dbReference type="InterPro" id="IPR000330">
    <property type="entry name" value="SNF2_N"/>
</dbReference>
<dbReference type="GO" id="GO:0005634">
    <property type="term" value="C:nucleus"/>
    <property type="evidence" value="ECO:0007669"/>
    <property type="project" value="TreeGrafter"/>
</dbReference>
<dbReference type="InterPro" id="IPR038718">
    <property type="entry name" value="SNF2-like_sf"/>
</dbReference>
<comment type="caution">
    <text evidence="6">The sequence shown here is derived from an EMBL/GenBank/DDBJ whole genome shotgun (WGS) entry which is preliminary data.</text>
</comment>
<evidence type="ECO:0000256" key="2">
    <source>
        <dbReference type="ARBA" id="ARBA00022801"/>
    </source>
</evidence>
<accession>A0AAE0CAL5</accession>
<dbReference type="EMBL" id="LGRX02026624">
    <property type="protein sequence ID" value="KAK3250565.1"/>
    <property type="molecule type" value="Genomic_DNA"/>
</dbReference>
<evidence type="ECO:0000313" key="7">
    <source>
        <dbReference type="Proteomes" id="UP001190700"/>
    </source>
</evidence>
<dbReference type="InterPro" id="IPR027417">
    <property type="entry name" value="P-loop_NTPase"/>
</dbReference>
<keyword evidence="3" id="KW-0067">ATP-binding</keyword>
<organism evidence="6 7">
    <name type="scientific">Cymbomonas tetramitiformis</name>
    <dbReference type="NCBI Taxonomy" id="36881"/>
    <lineage>
        <taxon>Eukaryota</taxon>
        <taxon>Viridiplantae</taxon>
        <taxon>Chlorophyta</taxon>
        <taxon>Pyramimonadophyceae</taxon>
        <taxon>Pyramimonadales</taxon>
        <taxon>Pyramimonadaceae</taxon>
        <taxon>Cymbomonas</taxon>
    </lineage>
</organism>
<sequence length="673" mass="70137">MSPPARSYDSILSSLLKAQVAAKEKKVAEKTPLETKTVALPTSSLAETIVETSNVVDNDESPGVPNPKNMGMKTGLDLKKRKLPEEDFPPIAKRQQLSDELFTPPATQIAREGSLEKEDSSMASAHEYTQNRGFAPDLGAAADSSREVPDQRGSAEISVADVQAETGTELVAEPSSFANELPVISCSGIQSSEAGSPLEAQLMAALNPVGPSLASSFRASTGVSTGRTPTLPKASLQISEAIGAQASDAKSALEIALGNDLVRTSTKGADNNVAKPSGSFSSFSSKLASPFAAKAEAAAKLQAASAGLKKGGGGGSSLGGGAPFAPVGQPRALGGASQGVVPSLERIVPESSSPETESSQPVAADAALALKNLIAELENGNGDEEEIDLPPRTLTMPLMLHQRRALAWMRKREVSSDTCCGGILADDQGLGKTISTTALLLLQPAPSAELRTKDAMKTRAELAAYHARAKKGTGPSVPKPVPSRPKGGVLIVCPTSVLRQWAREINDKVSPSNPLSVLIHHGPDRTKSPLELIKWDVVLTTYSVLTIDLPREKGAVEVVGLGVQDPSSTSPPLSLSATGVPASGAAGLAASQQPGPLLRVAWWRVVLDEAQTIKNHRTQVAKAATKLITKRRWCLSGAPCLPRSPRAEGPPLLAWRSALPALFIRAEGSPLLS</sequence>
<dbReference type="SMART" id="SM00487">
    <property type="entry name" value="DEXDc"/>
    <property type="match status" value="1"/>
</dbReference>
<reference evidence="6 7" key="1">
    <citation type="journal article" date="2015" name="Genome Biol. Evol.">
        <title>Comparative Genomics of a Bacterivorous Green Alga Reveals Evolutionary Causalities and Consequences of Phago-Mixotrophic Mode of Nutrition.</title>
        <authorList>
            <person name="Burns J.A."/>
            <person name="Paasch A."/>
            <person name="Narechania A."/>
            <person name="Kim E."/>
        </authorList>
    </citation>
    <scope>NUCLEOTIDE SEQUENCE [LARGE SCALE GENOMIC DNA]</scope>
    <source>
        <strain evidence="6 7">PLY_AMNH</strain>
    </source>
</reference>
<dbReference type="GO" id="GO:0016787">
    <property type="term" value="F:hydrolase activity"/>
    <property type="evidence" value="ECO:0007669"/>
    <property type="project" value="UniProtKB-KW"/>
</dbReference>
<feature type="domain" description="Helicase ATP-binding" evidence="5">
    <location>
        <begin position="413"/>
        <end position="644"/>
    </location>
</feature>
<keyword evidence="1" id="KW-0547">Nucleotide-binding</keyword>
<proteinExistence type="predicted"/>
<dbReference type="PANTHER" id="PTHR45626">
    <property type="entry name" value="TRANSCRIPTION TERMINATION FACTOR 2-RELATED"/>
    <property type="match status" value="1"/>
</dbReference>
<dbReference type="GO" id="GO:0008094">
    <property type="term" value="F:ATP-dependent activity, acting on DNA"/>
    <property type="evidence" value="ECO:0007669"/>
    <property type="project" value="TreeGrafter"/>
</dbReference>